<feature type="region of interest" description="Disordered" evidence="1">
    <location>
        <begin position="290"/>
        <end position="332"/>
    </location>
</feature>
<organism evidence="3 4">
    <name type="scientific">Mycena chlorophos</name>
    <name type="common">Agaric fungus</name>
    <name type="synonym">Agaricus chlorophos</name>
    <dbReference type="NCBI Taxonomy" id="658473"/>
    <lineage>
        <taxon>Eukaryota</taxon>
        <taxon>Fungi</taxon>
        <taxon>Dikarya</taxon>
        <taxon>Basidiomycota</taxon>
        <taxon>Agaricomycotina</taxon>
        <taxon>Agaricomycetes</taxon>
        <taxon>Agaricomycetidae</taxon>
        <taxon>Agaricales</taxon>
        <taxon>Marasmiineae</taxon>
        <taxon>Mycenaceae</taxon>
        <taxon>Mycena</taxon>
    </lineage>
</organism>
<evidence type="ECO:0000256" key="1">
    <source>
        <dbReference type="SAM" id="MobiDB-lite"/>
    </source>
</evidence>
<feature type="region of interest" description="Disordered" evidence="1">
    <location>
        <begin position="715"/>
        <end position="751"/>
    </location>
</feature>
<feature type="compositionally biased region" description="Gly residues" evidence="1">
    <location>
        <begin position="8"/>
        <end position="20"/>
    </location>
</feature>
<reference evidence="3" key="1">
    <citation type="submission" date="2014-09" db="EMBL/GenBank/DDBJ databases">
        <title>Genome sequence of the luminous mushroom Mycena chlorophos for searching fungal bioluminescence genes.</title>
        <authorList>
            <person name="Tanaka Y."/>
            <person name="Kasuga D."/>
            <person name="Oba Y."/>
            <person name="Hase S."/>
            <person name="Sato K."/>
            <person name="Oba Y."/>
            <person name="Sakakibara Y."/>
        </authorList>
    </citation>
    <scope>NUCLEOTIDE SEQUENCE</scope>
</reference>
<evidence type="ECO:0000313" key="4">
    <source>
        <dbReference type="Proteomes" id="UP000815677"/>
    </source>
</evidence>
<gene>
    <name evidence="3" type="ORF">MCHLO_08772</name>
</gene>
<keyword evidence="4" id="KW-1185">Reference proteome</keyword>
<feature type="compositionally biased region" description="Polar residues" evidence="1">
    <location>
        <begin position="451"/>
        <end position="460"/>
    </location>
</feature>
<evidence type="ECO:0000259" key="2">
    <source>
        <dbReference type="Pfam" id="PF20149"/>
    </source>
</evidence>
<dbReference type="EMBL" id="DF847305">
    <property type="protein sequence ID" value="GAT51649.1"/>
    <property type="molecule type" value="Genomic_DNA"/>
</dbReference>
<dbReference type="Pfam" id="PF20149">
    <property type="entry name" value="DUF6532"/>
    <property type="match status" value="1"/>
</dbReference>
<feature type="domain" description="DUF6532" evidence="2">
    <location>
        <begin position="490"/>
        <end position="689"/>
    </location>
</feature>
<feature type="compositionally biased region" description="Acidic residues" evidence="1">
    <location>
        <begin position="251"/>
        <end position="261"/>
    </location>
</feature>
<accession>A0ABQ0LKI4</accession>
<feature type="region of interest" description="Disordered" evidence="1">
    <location>
        <begin position="1"/>
        <end position="128"/>
    </location>
</feature>
<protein>
    <recommendedName>
        <fullName evidence="2">DUF6532 domain-containing protein</fullName>
    </recommendedName>
</protein>
<dbReference type="InterPro" id="IPR045341">
    <property type="entry name" value="DUF6532"/>
</dbReference>
<dbReference type="Proteomes" id="UP000815677">
    <property type="component" value="Unassembled WGS sequence"/>
</dbReference>
<feature type="region of interest" description="Disordered" evidence="1">
    <location>
        <begin position="410"/>
        <end position="462"/>
    </location>
</feature>
<sequence>MSHRGGRGGRGGAHGRGGRPGSNNGRAAASQGPTGPSTWSPSPAHTTPGGLVLSAGDSQNPHGKRTSDDDTNPSEGRSKRTRVSTLDRLNQESEAISQTSYRQRPSGFSGPANSNNDAMAPPVPGRNQRVQIPTDWSRRGPFYTGAQVNGLSLVTPATLSGPQPALAATGHLNPQAPPFTPNSNQHVNPNQAFAAMGQFQQQANLRVAHSIPGPGPQILANVVTGGLADNEHGSDSDSSSNGPALYPPDSNESDGGYEDSDNTFNIMMQDTVNSRMGNFNYDPILDGLDRAPLSPDSEDRQARAVLSPASMQNSLAEQPQFPRYDPAKDHGNNMIPNGWDFPRAGASDLRPNGTFAGSTSAQNVQIGSGYPDVKNAPFPTFNGYQQMPLNKVPSGFEDGQQQDVYQIHYAKNGRPRPPNPDYLSGLQPPSRAPSKPPSSSAASSESRRQTRNSGRGNDPNNPKLLGYYADAPVAHKVLVLGKLFHVLYLLERHGFPDRLDSMEKAHEAIASAKHFYQDDTIETEFEVTTEGMQTVVHEVCSQFRGECVKRLQPLIVRLLGLFPSGNNPATKEPYTPKEEAQYVQDRVQYLEEENAARYAHKDFLMEPCADQAFASNILEATVKMLIFDGNKKEQSYYARIPGFARSRIPYPVLPFVLTIIQHTIDEHRTGTYKKIEFSREAYLDTYNWLSEDVFEQLSNDVVRKHVDARLAKWHRDRTQPAEQAAKTRDRKIKMRVRSSMTSEQAADRPLQQGPLDAACAGYQHLPLQSGLQLGSAATRLAQEGLPAPQ</sequence>
<name>A0ABQ0LKI4_MYCCL</name>
<proteinExistence type="predicted"/>
<feature type="region of interest" description="Disordered" evidence="1">
    <location>
        <begin position="227"/>
        <end position="263"/>
    </location>
</feature>
<feature type="region of interest" description="Disordered" evidence="1">
    <location>
        <begin position="168"/>
        <end position="187"/>
    </location>
</feature>
<evidence type="ECO:0000313" key="3">
    <source>
        <dbReference type="EMBL" id="GAT51649.1"/>
    </source>
</evidence>
<feature type="compositionally biased region" description="Polar residues" evidence="1">
    <location>
        <begin position="83"/>
        <end position="103"/>
    </location>
</feature>
<feature type="compositionally biased region" description="Low complexity" evidence="1">
    <location>
        <begin position="21"/>
        <end position="43"/>
    </location>
</feature>